<comment type="caution">
    <text evidence="1">The sequence shown here is derived from an EMBL/GenBank/DDBJ whole genome shotgun (WGS) entry which is preliminary data.</text>
</comment>
<gene>
    <name evidence="1" type="ORF">WI372_00875</name>
</gene>
<dbReference type="EMBL" id="JBBHLI010000001">
    <property type="protein sequence ID" value="MEK9499531.1"/>
    <property type="molecule type" value="Genomic_DNA"/>
</dbReference>
<evidence type="ECO:0000313" key="2">
    <source>
        <dbReference type="Proteomes" id="UP001484239"/>
    </source>
</evidence>
<dbReference type="Pfam" id="PF19765">
    <property type="entry name" value="DUF6252"/>
    <property type="match status" value="1"/>
</dbReference>
<organism evidence="1 2">
    <name type="scientific">Gaopeijia maritima</name>
    <dbReference type="NCBI Taxonomy" id="3119007"/>
    <lineage>
        <taxon>Bacteria</taxon>
        <taxon>Pseudomonadati</taxon>
        <taxon>Gemmatimonadota</taxon>
        <taxon>Longimicrobiia</taxon>
        <taxon>Gaopeijiales</taxon>
        <taxon>Gaopeijiaceae</taxon>
        <taxon>Gaopeijia</taxon>
    </lineage>
</organism>
<dbReference type="RefSeq" id="WP_405276310.1">
    <property type="nucleotide sequence ID" value="NZ_JBBHLI010000001.1"/>
</dbReference>
<accession>A0ABU9E474</accession>
<evidence type="ECO:0000313" key="1">
    <source>
        <dbReference type="EMBL" id="MEK9499531.1"/>
    </source>
</evidence>
<keyword evidence="2" id="KW-1185">Reference proteome</keyword>
<proteinExistence type="predicted"/>
<protein>
    <submittedName>
        <fullName evidence="1">DUF6252 family protein</fullName>
    </submittedName>
</protein>
<name>A0ABU9E474_9BACT</name>
<sequence length="164" mass="16074">MRAFLQAAFVAVGMSLSLVGCGDEEPTGPGALSGSMTASVDGQAWSAIQVSAGRSGADVIGLGGTSAAQTTISLSFTAAGPGTYAIPQTGMNFNFAEFAGGALWQALGIGQLGAVGSGSVTITTLSATRIVGTFQFRAPPAGGNPATADKVVTQGAFDIPIASN</sequence>
<reference evidence="1 2" key="1">
    <citation type="submission" date="2024-02" db="EMBL/GenBank/DDBJ databases">
        <title>A novel Gemmatimonadota bacterium.</title>
        <authorList>
            <person name="Du Z.-J."/>
            <person name="Ye Y.-Q."/>
        </authorList>
    </citation>
    <scope>NUCLEOTIDE SEQUENCE [LARGE SCALE GENOMIC DNA]</scope>
    <source>
        <strain evidence="1 2">DH-20</strain>
    </source>
</reference>
<dbReference type="Proteomes" id="UP001484239">
    <property type="component" value="Unassembled WGS sequence"/>
</dbReference>
<dbReference type="PROSITE" id="PS51257">
    <property type="entry name" value="PROKAR_LIPOPROTEIN"/>
    <property type="match status" value="1"/>
</dbReference>
<dbReference type="InterPro" id="IPR046219">
    <property type="entry name" value="DUF6252"/>
</dbReference>